<sequence>MAQNILFGSIVNSYTRVMNMKKIAIGVGSFIVGVVMTAGVTMAATTTVKAIQGTDKVQYNGQTVSNRTDLKSGSTTYLSLSSIESVLKKAGLGYKWSGSTLNVTSSSSVQSTGAIKTSSLPYTFKASDGMQITVNNIDATSSSTVFDVTFSNNGPTEDGDVYFNMFSSSLSDGGATVKLEQDSDADLESPYNPTYNDLHPGQTVQDTLTYDPLKAGATQFTWYFQDFSGNTHQLTFSLS</sequence>
<keyword evidence="1" id="KW-1133">Transmembrane helix</keyword>
<name>A0ABY6ZIQ6_9BACL</name>
<protein>
    <recommendedName>
        <fullName evidence="4">Copper amine oxidase-like N-terminal domain-containing protein</fullName>
    </recommendedName>
</protein>
<feature type="transmembrane region" description="Helical" evidence="1">
    <location>
        <begin position="23"/>
        <end position="44"/>
    </location>
</feature>
<gene>
    <name evidence="2" type="ORF">NZD89_05015</name>
</gene>
<reference evidence="2" key="1">
    <citation type="submission" date="2022-08" db="EMBL/GenBank/DDBJ databases">
        <title>Alicyclobacillus fastidiosus DSM 17978, complete genome.</title>
        <authorList>
            <person name="Wang Q."/>
            <person name="Cai R."/>
            <person name="Wang Z."/>
        </authorList>
    </citation>
    <scope>NUCLEOTIDE SEQUENCE</scope>
    <source>
        <strain evidence="2">DSM 17978</strain>
    </source>
</reference>
<evidence type="ECO:0000313" key="3">
    <source>
        <dbReference type="Proteomes" id="UP001164761"/>
    </source>
</evidence>
<keyword evidence="1" id="KW-0812">Transmembrane</keyword>
<organism evidence="2 3">
    <name type="scientific">Alicyclobacillus fastidiosus</name>
    <dbReference type="NCBI Taxonomy" id="392011"/>
    <lineage>
        <taxon>Bacteria</taxon>
        <taxon>Bacillati</taxon>
        <taxon>Bacillota</taxon>
        <taxon>Bacilli</taxon>
        <taxon>Bacillales</taxon>
        <taxon>Alicyclobacillaceae</taxon>
        <taxon>Alicyclobacillus</taxon>
    </lineage>
</organism>
<evidence type="ECO:0008006" key="4">
    <source>
        <dbReference type="Google" id="ProtNLM"/>
    </source>
</evidence>
<keyword evidence="1" id="KW-0472">Membrane</keyword>
<dbReference type="EMBL" id="CP104067">
    <property type="protein sequence ID" value="WAH42793.1"/>
    <property type="molecule type" value="Genomic_DNA"/>
</dbReference>
<keyword evidence="3" id="KW-1185">Reference proteome</keyword>
<accession>A0ABY6ZIQ6</accession>
<evidence type="ECO:0000313" key="2">
    <source>
        <dbReference type="EMBL" id="WAH42793.1"/>
    </source>
</evidence>
<dbReference type="RefSeq" id="WP_268006668.1">
    <property type="nucleotide sequence ID" value="NZ_CP104067.1"/>
</dbReference>
<evidence type="ECO:0000256" key="1">
    <source>
        <dbReference type="SAM" id="Phobius"/>
    </source>
</evidence>
<proteinExistence type="predicted"/>
<dbReference type="Proteomes" id="UP001164761">
    <property type="component" value="Chromosome"/>
</dbReference>